<feature type="domain" description="Dendritic cell-specific transmembrane protein-like" evidence="6">
    <location>
        <begin position="403"/>
        <end position="592"/>
    </location>
</feature>
<proteinExistence type="predicted"/>
<dbReference type="PANTHER" id="PTHR21041">
    <property type="entry name" value="DENDRITIC CELL-SPECIFIC TRANSMEMBRANE PROTEIN"/>
    <property type="match status" value="1"/>
</dbReference>
<protein>
    <submittedName>
        <fullName evidence="7">Similar to DCST2: DC-STAMP domain-containing protein 2 (Homo sapiens)</fullName>
    </submittedName>
</protein>
<evidence type="ECO:0000256" key="2">
    <source>
        <dbReference type="ARBA" id="ARBA00022692"/>
    </source>
</evidence>
<feature type="transmembrane region" description="Helical" evidence="5">
    <location>
        <begin position="459"/>
        <end position="482"/>
    </location>
</feature>
<sequence>MAFFKFMEKINSISIKEVKKTHHNFLQKIKIYHLMYKLQKSVSNLAILLSFVISIISSNGTFENKIFKSIVGFLSGILLTFTFLCFLVYSKFTLSSATFFCSLSGIVLTISLAFSYRISKTKMLSFFRCITLLLFFQCFSKRGRQALIAYAFVLMLVGPTSNTLHNVQVLSELLSCGQEELKQMIETFTNLTIQPYLAFQHSIMQIVKVISNVMDNIKNILYTINQCFLNSVIKSVYDWLISIVNLCNKKFGTPYEKCQNVFNIAIADCKAKLGPIFKPFCEIANTAQNLCYTIKPLDFVCLLTSLIKNMILDTVQKNIKSFMYQLRTMFYVKINFSHFLNFETHKNNQYHNIVIYILKDIKSQISRFLVVFNSMSFVTSFFFLCVLLRVINYRYKWLTKDSFDNKYLTNHFYDIDLIRRRKRKEIVLPLSRREKKKYIKLLSTRLITQEKIQMAKSTIFLGIVTIKFCINLFVDHSLFWILSTINYYGRFSMKTLQSNIIGFHIVGNKYIADIYRNISKIFLRFQNDNRNSTFLCLSDPSSPNYNQYITIAIIISFCWLLALFEPYGRRFSQTVMSYYYPERARHRTVWLYNHILRIRENFLKFKLFCNDSSVISNHIMDVVVDALRGKFPIIRKIDKK</sequence>
<evidence type="ECO:0000256" key="3">
    <source>
        <dbReference type="ARBA" id="ARBA00022989"/>
    </source>
</evidence>
<feature type="transmembrane region" description="Helical" evidence="5">
    <location>
        <begin position="368"/>
        <end position="391"/>
    </location>
</feature>
<comment type="subcellular location">
    <subcellularLocation>
        <location evidence="1">Membrane</location>
        <topology evidence="1">Multi-pass membrane protein</topology>
    </subcellularLocation>
</comment>
<dbReference type="InterPro" id="IPR051856">
    <property type="entry name" value="CSR-E3_Ligase_Protein"/>
</dbReference>
<dbReference type="AlphaFoldDB" id="A0A8J2HET9"/>
<dbReference type="Proteomes" id="UP000786811">
    <property type="component" value="Unassembled WGS sequence"/>
</dbReference>
<dbReference type="InterPro" id="IPR012858">
    <property type="entry name" value="DC_STAMP-like"/>
</dbReference>
<dbReference type="OrthoDB" id="6598372at2759"/>
<keyword evidence="8" id="KW-1185">Reference proteome</keyword>
<reference evidence="7" key="1">
    <citation type="submission" date="2021-04" db="EMBL/GenBank/DDBJ databases">
        <authorList>
            <person name="Chebbi M.A.C M."/>
        </authorList>
    </citation>
    <scope>NUCLEOTIDE SEQUENCE</scope>
</reference>
<dbReference type="EMBL" id="CAJNRD030001121">
    <property type="protein sequence ID" value="CAG5096765.1"/>
    <property type="molecule type" value="Genomic_DNA"/>
</dbReference>
<keyword evidence="3 5" id="KW-1133">Transmembrane helix</keyword>
<feature type="transmembrane region" description="Helical" evidence="5">
    <location>
        <begin position="66"/>
        <end position="89"/>
    </location>
</feature>
<dbReference type="PANTHER" id="PTHR21041:SF9">
    <property type="entry name" value="DENDRITIC CELL-SPECIFIC TRANSMEMBRANE PROTEIN-LIKE DOMAIN-CONTAINING PROTEIN"/>
    <property type="match status" value="1"/>
</dbReference>
<evidence type="ECO:0000313" key="8">
    <source>
        <dbReference type="Proteomes" id="UP000786811"/>
    </source>
</evidence>
<comment type="caution">
    <text evidence="7">The sequence shown here is derived from an EMBL/GenBank/DDBJ whole genome shotgun (WGS) entry which is preliminary data.</text>
</comment>
<evidence type="ECO:0000256" key="4">
    <source>
        <dbReference type="ARBA" id="ARBA00023136"/>
    </source>
</evidence>
<feature type="transmembrane region" description="Helical" evidence="5">
    <location>
        <begin position="96"/>
        <end position="117"/>
    </location>
</feature>
<keyword evidence="2 5" id="KW-0812">Transmembrane</keyword>
<dbReference type="Pfam" id="PF07782">
    <property type="entry name" value="DC_STAMP"/>
    <property type="match status" value="1"/>
</dbReference>
<evidence type="ECO:0000259" key="6">
    <source>
        <dbReference type="Pfam" id="PF07782"/>
    </source>
</evidence>
<name>A0A8J2HET9_COTCN</name>
<evidence type="ECO:0000313" key="7">
    <source>
        <dbReference type="EMBL" id="CAG5096765.1"/>
    </source>
</evidence>
<organism evidence="7 8">
    <name type="scientific">Cotesia congregata</name>
    <name type="common">Parasitoid wasp</name>
    <name type="synonym">Apanteles congregatus</name>
    <dbReference type="NCBI Taxonomy" id="51543"/>
    <lineage>
        <taxon>Eukaryota</taxon>
        <taxon>Metazoa</taxon>
        <taxon>Ecdysozoa</taxon>
        <taxon>Arthropoda</taxon>
        <taxon>Hexapoda</taxon>
        <taxon>Insecta</taxon>
        <taxon>Pterygota</taxon>
        <taxon>Neoptera</taxon>
        <taxon>Endopterygota</taxon>
        <taxon>Hymenoptera</taxon>
        <taxon>Apocrita</taxon>
        <taxon>Ichneumonoidea</taxon>
        <taxon>Braconidae</taxon>
        <taxon>Microgastrinae</taxon>
        <taxon>Cotesia</taxon>
    </lineage>
</organism>
<evidence type="ECO:0000256" key="5">
    <source>
        <dbReference type="SAM" id="Phobius"/>
    </source>
</evidence>
<evidence type="ECO:0000256" key="1">
    <source>
        <dbReference type="ARBA" id="ARBA00004141"/>
    </source>
</evidence>
<accession>A0A8J2HET9</accession>
<dbReference type="Pfam" id="PF26039">
    <property type="entry name" value="Dcst2"/>
    <property type="match status" value="1"/>
</dbReference>
<gene>
    <name evidence="7" type="ORF">HICCMSTLAB_LOCUS8374</name>
</gene>
<keyword evidence="4 5" id="KW-0472">Membrane</keyword>
<feature type="transmembrane region" description="Helical" evidence="5">
    <location>
        <begin position="545"/>
        <end position="564"/>
    </location>
</feature>
<dbReference type="GO" id="GO:0016020">
    <property type="term" value="C:membrane"/>
    <property type="evidence" value="ECO:0007669"/>
    <property type="project" value="UniProtKB-SubCell"/>
</dbReference>
<feature type="transmembrane region" description="Helical" evidence="5">
    <location>
        <begin position="42"/>
        <end position="60"/>
    </location>
</feature>